<dbReference type="Proteomes" id="UP000239209">
    <property type="component" value="Unassembled WGS sequence"/>
</dbReference>
<sequence length="339" mass="36725">MGFWGSFVVHRGEALLWELMPDEPGFRHAELVHDAGWQVTRVGVSSGDLPDTFLTDLRDLTGAPVLAADILDSDAAYVHAVGIDTPFWDTWLEPDGAISHFVLAAAPFDDDDNYLGDDWVDPEWEGRAAEAKRKLLEETLTGAAAASAATAWAVEAGLTPDPIAAVVATLADVRTFAEEQFFALLDRLGIRVSEQPAPPTVADVLRLLLGLRLTKITKIPHLPVRGEHLELTDVPDLVWAMEGHPPVIACSCRGEFELRIAEPPAGGSAYEPAGAVEGRELTDACLITHRVYPDIHGAVLRFGDRDLAVSTVDGRWVSHAEGSDRRVLGWLAPQKRVSG</sequence>
<keyword evidence="2" id="KW-1185">Reference proteome</keyword>
<protein>
    <submittedName>
        <fullName evidence="1">Uncharacterized protein</fullName>
    </submittedName>
</protein>
<dbReference type="AlphaFoldDB" id="A0A2T0RED4"/>
<dbReference type="RefSeq" id="WP_106131007.1">
    <property type="nucleotide sequence ID" value="NZ_PVZG01000031.1"/>
</dbReference>
<gene>
    <name evidence="1" type="ORF">CLV70_13113</name>
</gene>
<comment type="caution">
    <text evidence="1">The sequence shown here is derived from an EMBL/GenBank/DDBJ whole genome shotgun (WGS) entry which is preliminary data.</text>
</comment>
<evidence type="ECO:0000313" key="1">
    <source>
        <dbReference type="EMBL" id="PRY19554.1"/>
    </source>
</evidence>
<organism evidence="1 2">
    <name type="scientific">Pseudosporangium ferrugineum</name>
    <dbReference type="NCBI Taxonomy" id="439699"/>
    <lineage>
        <taxon>Bacteria</taxon>
        <taxon>Bacillati</taxon>
        <taxon>Actinomycetota</taxon>
        <taxon>Actinomycetes</taxon>
        <taxon>Micromonosporales</taxon>
        <taxon>Micromonosporaceae</taxon>
        <taxon>Pseudosporangium</taxon>
    </lineage>
</organism>
<dbReference type="EMBL" id="PVZG01000031">
    <property type="protein sequence ID" value="PRY19554.1"/>
    <property type="molecule type" value="Genomic_DNA"/>
</dbReference>
<dbReference type="OrthoDB" id="4290050at2"/>
<accession>A0A2T0RED4</accession>
<evidence type="ECO:0000313" key="2">
    <source>
        <dbReference type="Proteomes" id="UP000239209"/>
    </source>
</evidence>
<reference evidence="1 2" key="1">
    <citation type="submission" date="2018-03" db="EMBL/GenBank/DDBJ databases">
        <title>Genomic Encyclopedia of Archaeal and Bacterial Type Strains, Phase II (KMG-II): from individual species to whole genera.</title>
        <authorList>
            <person name="Goeker M."/>
        </authorList>
    </citation>
    <scope>NUCLEOTIDE SEQUENCE [LARGE SCALE GENOMIC DNA]</scope>
    <source>
        <strain evidence="1 2">DSM 45348</strain>
    </source>
</reference>
<name>A0A2T0RED4_9ACTN</name>
<proteinExistence type="predicted"/>